<gene>
    <name evidence="1" type="primary">Acey_s0031.g2384</name>
    <name evidence="1" type="ORF">Y032_0031g2384</name>
</gene>
<keyword evidence="2" id="KW-1185">Reference proteome</keyword>
<name>A0A016US22_9BILA</name>
<comment type="caution">
    <text evidence="1">The sequence shown here is derived from an EMBL/GenBank/DDBJ whole genome shotgun (WGS) entry which is preliminary data.</text>
</comment>
<evidence type="ECO:0000313" key="2">
    <source>
        <dbReference type="Proteomes" id="UP000024635"/>
    </source>
</evidence>
<sequence length="125" mass="13646">MVWGGASDLGKAKLVFAQKGVEIYVELHMKQILELSTCSRRKEGTVVLWDQSSVFLDEGCLGIKLTRSQRPGFRCPIYLGMKSLLFPVSRFAGDSAGGCLRPNFAGNCSARSQEFAGEIGCSYQS</sequence>
<reference evidence="2" key="1">
    <citation type="journal article" date="2015" name="Nat. Genet.">
        <title>The genome and transcriptome of the zoonotic hookworm Ancylostoma ceylanicum identify infection-specific gene families.</title>
        <authorList>
            <person name="Schwarz E.M."/>
            <person name="Hu Y."/>
            <person name="Antoshechkin I."/>
            <person name="Miller M.M."/>
            <person name="Sternberg P.W."/>
            <person name="Aroian R.V."/>
        </authorList>
    </citation>
    <scope>NUCLEOTIDE SEQUENCE</scope>
    <source>
        <strain evidence="2">HY135</strain>
    </source>
</reference>
<dbReference type="OrthoDB" id="5902821at2759"/>
<accession>A0A016US22</accession>
<evidence type="ECO:0000313" key="1">
    <source>
        <dbReference type="EMBL" id="EYC17303.1"/>
    </source>
</evidence>
<organism evidence="1 2">
    <name type="scientific">Ancylostoma ceylanicum</name>
    <dbReference type="NCBI Taxonomy" id="53326"/>
    <lineage>
        <taxon>Eukaryota</taxon>
        <taxon>Metazoa</taxon>
        <taxon>Ecdysozoa</taxon>
        <taxon>Nematoda</taxon>
        <taxon>Chromadorea</taxon>
        <taxon>Rhabditida</taxon>
        <taxon>Rhabditina</taxon>
        <taxon>Rhabditomorpha</taxon>
        <taxon>Strongyloidea</taxon>
        <taxon>Ancylostomatidae</taxon>
        <taxon>Ancylostomatinae</taxon>
        <taxon>Ancylostoma</taxon>
    </lineage>
</organism>
<dbReference type="EMBL" id="JARK01001367">
    <property type="protein sequence ID" value="EYC17303.1"/>
    <property type="molecule type" value="Genomic_DNA"/>
</dbReference>
<dbReference type="Proteomes" id="UP000024635">
    <property type="component" value="Unassembled WGS sequence"/>
</dbReference>
<dbReference type="AlphaFoldDB" id="A0A016US22"/>
<proteinExistence type="predicted"/>
<protein>
    <submittedName>
        <fullName evidence="1">Uncharacterized protein</fullName>
    </submittedName>
</protein>